<keyword evidence="8" id="KW-0460">Magnesium</keyword>
<dbReference type="GO" id="GO:0000727">
    <property type="term" value="P:double-strand break repair via break-induced replication"/>
    <property type="evidence" value="ECO:0007669"/>
    <property type="project" value="TreeGrafter"/>
</dbReference>
<dbReference type="Gene3D" id="3.40.50.10130">
    <property type="match status" value="1"/>
</dbReference>
<dbReference type="GO" id="GO:0048257">
    <property type="term" value="F:3'-flap endonuclease activity"/>
    <property type="evidence" value="ECO:0007669"/>
    <property type="project" value="TreeGrafter"/>
</dbReference>
<evidence type="ECO:0000256" key="6">
    <source>
        <dbReference type="ARBA" id="ARBA00022763"/>
    </source>
</evidence>
<dbReference type="GO" id="GO:0005634">
    <property type="term" value="C:nucleus"/>
    <property type="evidence" value="ECO:0007669"/>
    <property type="project" value="TreeGrafter"/>
</dbReference>
<accession>A0A6C0LA97</accession>
<organism evidence="12">
    <name type="scientific">viral metagenome</name>
    <dbReference type="NCBI Taxonomy" id="1070528"/>
    <lineage>
        <taxon>unclassified sequences</taxon>
        <taxon>metagenomes</taxon>
        <taxon>organismal metagenomes</taxon>
    </lineage>
</organism>
<dbReference type="GO" id="GO:0000712">
    <property type="term" value="P:resolution of meiotic recombination intermediates"/>
    <property type="evidence" value="ECO:0007669"/>
    <property type="project" value="TreeGrafter"/>
</dbReference>
<keyword evidence="4" id="KW-0479">Metal-binding</keyword>
<dbReference type="EMBL" id="MN740443">
    <property type="protein sequence ID" value="QHU26574.1"/>
    <property type="molecule type" value="Genomic_DNA"/>
</dbReference>
<dbReference type="GO" id="GO:0046872">
    <property type="term" value="F:metal ion binding"/>
    <property type="evidence" value="ECO:0007669"/>
    <property type="project" value="UniProtKB-KW"/>
</dbReference>
<evidence type="ECO:0000256" key="1">
    <source>
        <dbReference type="ARBA" id="ARBA00001946"/>
    </source>
</evidence>
<evidence type="ECO:0000256" key="7">
    <source>
        <dbReference type="ARBA" id="ARBA00022801"/>
    </source>
</evidence>
<dbReference type="InterPro" id="IPR042530">
    <property type="entry name" value="EME1/EME2_C"/>
</dbReference>
<comment type="cofactor">
    <cofactor evidence="1">
        <name>Mg(2+)</name>
        <dbReference type="ChEBI" id="CHEBI:18420"/>
    </cofactor>
</comment>
<dbReference type="Gene3D" id="1.10.150.670">
    <property type="entry name" value="Crossover junction endonuclease EME1, DNA-binding domain"/>
    <property type="match status" value="1"/>
</dbReference>
<evidence type="ECO:0000256" key="4">
    <source>
        <dbReference type="ARBA" id="ARBA00022723"/>
    </source>
</evidence>
<keyword evidence="7" id="KW-0378">Hydrolase</keyword>
<keyword evidence="10" id="KW-0234">DNA repair</keyword>
<evidence type="ECO:0000259" key="11">
    <source>
        <dbReference type="SMART" id="SM00891"/>
    </source>
</evidence>
<proteinExistence type="inferred from homology"/>
<dbReference type="InterPro" id="IPR006166">
    <property type="entry name" value="ERCC4_domain"/>
</dbReference>
<evidence type="ECO:0000256" key="8">
    <source>
        <dbReference type="ARBA" id="ARBA00022842"/>
    </source>
</evidence>
<dbReference type="GO" id="GO:0048476">
    <property type="term" value="C:Holliday junction resolvase complex"/>
    <property type="evidence" value="ECO:0007669"/>
    <property type="project" value="TreeGrafter"/>
</dbReference>
<dbReference type="PANTHER" id="PTHR13451:SF0">
    <property type="entry name" value="CROSSOVER JUNCTION ENDONUCLEASE MUS81"/>
    <property type="match status" value="1"/>
</dbReference>
<dbReference type="InterPro" id="IPR033309">
    <property type="entry name" value="Mus81"/>
</dbReference>
<protein>
    <recommendedName>
        <fullName evidence="11">ERCC4 domain-containing protein</fullName>
    </recommendedName>
</protein>
<evidence type="ECO:0000256" key="2">
    <source>
        <dbReference type="ARBA" id="ARBA00010015"/>
    </source>
</evidence>
<feature type="domain" description="ERCC4" evidence="11">
    <location>
        <begin position="2"/>
        <end position="97"/>
    </location>
</feature>
<dbReference type="GO" id="GO:0006308">
    <property type="term" value="P:DNA catabolic process"/>
    <property type="evidence" value="ECO:0007669"/>
    <property type="project" value="InterPro"/>
</dbReference>
<dbReference type="AlphaFoldDB" id="A0A6C0LA97"/>
<keyword evidence="3" id="KW-0540">Nuclease</keyword>
<reference evidence="12" key="1">
    <citation type="journal article" date="2020" name="Nature">
        <title>Giant virus diversity and host interactions through global metagenomics.</title>
        <authorList>
            <person name="Schulz F."/>
            <person name="Roux S."/>
            <person name="Paez-Espino D."/>
            <person name="Jungbluth S."/>
            <person name="Walsh D.A."/>
            <person name="Denef V.J."/>
            <person name="McMahon K.D."/>
            <person name="Konstantinidis K.T."/>
            <person name="Eloe-Fadrosh E.A."/>
            <person name="Kyrpides N.C."/>
            <person name="Woyke T."/>
        </authorList>
    </citation>
    <scope>NUCLEOTIDE SEQUENCE</scope>
    <source>
        <strain evidence="12">GVMAG-M-3300027759-42</strain>
    </source>
</reference>
<keyword evidence="9" id="KW-0233">DNA recombination</keyword>
<dbReference type="InterPro" id="IPR011335">
    <property type="entry name" value="Restrct_endonuc-II-like"/>
</dbReference>
<dbReference type="SMART" id="SM00891">
    <property type="entry name" value="ERCC4"/>
    <property type="match status" value="1"/>
</dbReference>
<keyword evidence="6" id="KW-0227">DNA damage</keyword>
<sequence>MRIIIDSREHALYEKCREILSKQTFIFKLVLVQQELKIGDILIQTPDENDILLIERKSFADLLSSIKDGRYEEQSHRLLNTSNLPPHSIIYLLEGMFSQVYNSRDKQVIYSAMTSMNYFKGFSVYRVSSTQEAAEWLLFTAAKLDKELEKGKHPYYFSTPFMNIFQIKQEKRATMFISDTATRNNNYVDCVRPANFIVPDQVSENKLVETSNVEIQPPNYCNFVKKVKKDNITPENIGEIMLCQIPGISSVTAITIMKQFGTFPKLITALQENPQCLDGMACETANGKSRKISKSSIENIHKFFIGKET</sequence>
<dbReference type="PANTHER" id="PTHR13451">
    <property type="entry name" value="CLASS II CROSSOVER JUNCTION ENDONUCLEASE MUS81"/>
    <property type="match status" value="1"/>
</dbReference>
<dbReference type="GO" id="GO:0003677">
    <property type="term" value="F:DNA binding"/>
    <property type="evidence" value="ECO:0007669"/>
    <property type="project" value="InterPro"/>
</dbReference>
<evidence type="ECO:0000256" key="10">
    <source>
        <dbReference type="ARBA" id="ARBA00023204"/>
    </source>
</evidence>
<comment type="similarity">
    <text evidence="2">Belongs to the XPF family.</text>
</comment>
<dbReference type="GO" id="GO:0008821">
    <property type="term" value="F:crossover junction DNA endonuclease activity"/>
    <property type="evidence" value="ECO:0007669"/>
    <property type="project" value="InterPro"/>
</dbReference>
<evidence type="ECO:0000256" key="3">
    <source>
        <dbReference type="ARBA" id="ARBA00022722"/>
    </source>
</evidence>
<keyword evidence="5" id="KW-0255">Endonuclease</keyword>
<dbReference type="Pfam" id="PF02732">
    <property type="entry name" value="ERCC4"/>
    <property type="match status" value="1"/>
</dbReference>
<evidence type="ECO:0000256" key="5">
    <source>
        <dbReference type="ARBA" id="ARBA00022759"/>
    </source>
</evidence>
<dbReference type="GO" id="GO:0031573">
    <property type="term" value="P:mitotic intra-S DNA damage checkpoint signaling"/>
    <property type="evidence" value="ECO:0007669"/>
    <property type="project" value="TreeGrafter"/>
</dbReference>
<evidence type="ECO:0000313" key="12">
    <source>
        <dbReference type="EMBL" id="QHU26574.1"/>
    </source>
</evidence>
<name>A0A6C0LA97_9ZZZZ</name>
<evidence type="ECO:0000256" key="9">
    <source>
        <dbReference type="ARBA" id="ARBA00023172"/>
    </source>
</evidence>
<dbReference type="SUPFAM" id="SSF52980">
    <property type="entry name" value="Restriction endonuclease-like"/>
    <property type="match status" value="1"/>
</dbReference>